<evidence type="ECO:0000256" key="6">
    <source>
        <dbReference type="ARBA" id="ARBA00023034"/>
    </source>
</evidence>
<dbReference type="PIRSF" id="PIRSF037094">
    <property type="entry name" value="AP1_complex_gamma"/>
    <property type="match status" value="1"/>
</dbReference>
<feature type="region of interest" description="Disordered" evidence="11">
    <location>
        <begin position="1"/>
        <end position="20"/>
    </location>
</feature>
<gene>
    <name evidence="13" type="ORF">RJ640_029455</name>
</gene>
<accession>A0AA88S950</accession>
<dbReference type="GO" id="GO:0006886">
    <property type="term" value="P:intracellular protein transport"/>
    <property type="evidence" value="ECO:0007669"/>
    <property type="project" value="UniProtKB-UniRule"/>
</dbReference>
<dbReference type="FunFam" id="1.25.10.10:FF:000030">
    <property type="entry name" value="AP-1 complex subunit gamma"/>
    <property type="match status" value="1"/>
</dbReference>
<keyword evidence="14" id="KW-1185">Reference proteome</keyword>
<comment type="subcellular location">
    <subcellularLocation>
        <location evidence="1">Cytoplasmic vesicle</location>
        <location evidence="1">Clathrin-coated vesicle membrane</location>
        <topology evidence="1">Peripheral membrane protein</topology>
        <orientation evidence="1">Cytoplasmic side</orientation>
    </subcellularLocation>
    <subcellularLocation>
        <location evidence="2">Golgi apparatus</location>
    </subcellularLocation>
</comment>
<evidence type="ECO:0000256" key="8">
    <source>
        <dbReference type="ARBA" id="ARBA00023329"/>
    </source>
</evidence>
<organism evidence="13 14">
    <name type="scientific">Escallonia rubra</name>
    <dbReference type="NCBI Taxonomy" id="112253"/>
    <lineage>
        <taxon>Eukaryota</taxon>
        <taxon>Viridiplantae</taxon>
        <taxon>Streptophyta</taxon>
        <taxon>Embryophyta</taxon>
        <taxon>Tracheophyta</taxon>
        <taxon>Spermatophyta</taxon>
        <taxon>Magnoliopsida</taxon>
        <taxon>eudicotyledons</taxon>
        <taxon>Gunneridae</taxon>
        <taxon>Pentapetalae</taxon>
        <taxon>asterids</taxon>
        <taxon>campanulids</taxon>
        <taxon>Escalloniales</taxon>
        <taxon>Escalloniaceae</taxon>
        <taxon>Escallonia</taxon>
    </lineage>
</organism>
<proteinExistence type="inferred from homology"/>
<evidence type="ECO:0000256" key="11">
    <source>
        <dbReference type="SAM" id="MobiDB-lite"/>
    </source>
</evidence>
<sequence>MGQHTTGSDRAIPHFQDGPDHESLLVGHSSQIMERTSKPSWNRALDYGCKICLRGTSYCFLLACQVKRDMIRAIRACKTAAEERAVVRKECAAIRSAVSENDQDYRHRNLAKLMFIHMLGYPTHFGQMECLKLIASPGFPEKRIGYLGLMLLLDERQEVLMLVTNSLKQYPLYIWFYAFDYFSVISKSSSILLRDLNHSNQYIVGLALCALGNICSAEMARDLAPEVEKLLQFRDPNIRKKAALCSIRIVRKVPDLAENFINPAASLLKEKHHGVLLTGIQLCTDLCRVSAEALEYFRKKCTEGLVKVLKDVVNSPYAPEYDISGIADPFLHIRLLRLLRVLGQGDADASDCMNDILAQVATKTESNKNAGNAILYECVETIMSIEDNSGLRVLAINILGRFLSNRDNNIRYVALNMLMKAITVDTQAVQRHRPTILECVKDSDASIRKRALELVYLLVNESNVKPLTKELIEYLEVSDQEFKGDLTAKICSIVEKLSPEKIWYIDQMLKVLSEAGNYVKDEVWHALIVVITNASNLHGYTVRSLYRAVQTSGEKETLVRVAVWCIGEYGEMLVNNVGVLDVEEPITVTESDAVDVIEVAIKHHTTDLTTRAMCLIALLKLSCRFPTCSQRIKDVIVQDKGNLVLELQQRSIEFNSIIEKHQNIRSALVERMPVLDEATYSGRRAGSLPAAVSTSQGAALNLSNGVAKAAAAPLVDLLDLSSDDTPAPSSSGNDFLQDLLGVDLSPASSQAGQAQKSGTDVLLDLLSIGSPSAQDSSFTPNALSKSSQDDKTSMGALERLSSPSAPSIQASSPAGGSPMMDLLDGFASGPPLAEANGPAYPSVVAFESNSLRVMFNFSKQPGNPQTTIIEATFMNKSSVVYTDFIFQAAVPKFLQLHLDPASSNSLPESGDGSITQKLRVTNSQHGKKALVMRIRINYKANSKDTLEEGQISNFPRDL</sequence>
<reference evidence="13" key="1">
    <citation type="submission" date="2022-12" db="EMBL/GenBank/DDBJ databases">
        <title>Draft genome assemblies for two species of Escallonia (Escalloniales).</title>
        <authorList>
            <person name="Chanderbali A."/>
            <person name="Dervinis C."/>
            <person name="Anghel I."/>
            <person name="Soltis D."/>
            <person name="Soltis P."/>
            <person name="Zapata F."/>
        </authorList>
    </citation>
    <scope>NUCLEOTIDE SEQUENCE</scope>
    <source>
        <strain evidence="13">UCBG92.1500</strain>
        <tissue evidence="13">Leaf</tissue>
    </source>
</reference>
<keyword evidence="7 10" id="KW-0472">Membrane</keyword>
<dbReference type="GO" id="GO:0016192">
    <property type="term" value="P:vesicle-mediated transport"/>
    <property type="evidence" value="ECO:0007669"/>
    <property type="project" value="InterPro"/>
</dbReference>
<evidence type="ECO:0000313" key="13">
    <source>
        <dbReference type="EMBL" id="KAK2994496.1"/>
    </source>
</evidence>
<evidence type="ECO:0000259" key="12">
    <source>
        <dbReference type="PROSITE" id="PS50180"/>
    </source>
</evidence>
<evidence type="ECO:0000313" key="14">
    <source>
        <dbReference type="Proteomes" id="UP001187471"/>
    </source>
</evidence>
<dbReference type="Gene3D" id="1.25.10.10">
    <property type="entry name" value="Leucine-rich Repeat Variant"/>
    <property type="match status" value="1"/>
</dbReference>
<dbReference type="SUPFAM" id="SSF49348">
    <property type="entry name" value="Clathrin adaptor appendage domain"/>
    <property type="match status" value="1"/>
</dbReference>
<dbReference type="Pfam" id="PF01602">
    <property type="entry name" value="Adaptin_N"/>
    <property type="match status" value="2"/>
</dbReference>
<dbReference type="EMBL" id="JAVXUO010000199">
    <property type="protein sequence ID" value="KAK2994496.1"/>
    <property type="molecule type" value="Genomic_DNA"/>
</dbReference>
<dbReference type="GO" id="GO:0030121">
    <property type="term" value="C:AP-1 adaptor complex"/>
    <property type="evidence" value="ECO:0007669"/>
    <property type="project" value="InterPro"/>
</dbReference>
<dbReference type="FunFam" id="2.60.40.1230:FF:000008">
    <property type="entry name" value="AP-1 complex subunit gamma"/>
    <property type="match status" value="1"/>
</dbReference>
<dbReference type="Gene3D" id="2.60.40.1230">
    <property type="match status" value="1"/>
</dbReference>
<comment type="caution">
    <text evidence="13">The sequence shown here is derived from an EMBL/GenBank/DDBJ whole genome shotgun (WGS) entry which is preliminary data.</text>
</comment>
<dbReference type="InterPro" id="IPR008152">
    <property type="entry name" value="Clathrin_a/b/g-adaptin_app_Ig"/>
</dbReference>
<dbReference type="Pfam" id="PF02883">
    <property type="entry name" value="Alpha_adaptinC2"/>
    <property type="match status" value="1"/>
</dbReference>
<comment type="function">
    <text evidence="9">Subunit of clathrin-associated adaptor protein complex 1 that plays a role in protein sorting at the trans-Golgi network and early endosomes (TGN/EE). The AP complexes mediate both the recruitment of clathrin to membranes and the recognition of sorting signals within the cytosolic tails of transmembrane cargo molecules.</text>
</comment>
<dbReference type="InterPro" id="IPR008153">
    <property type="entry name" value="GAE_dom"/>
</dbReference>
<dbReference type="InterPro" id="IPR016024">
    <property type="entry name" value="ARM-type_fold"/>
</dbReference>
<dbReference type="SUPFAM" id="SSF48371">
    <property type="entry name" value="ARM repeat"/>
    <property type="match status" value="1"/>
</dbReference>
<keyword evidence="4 10" id="KW-0813">Transport</keyword>
<dbReference type="InterPro" id="IPR011989">
    <property type="entry name" value="ARM-like"/>
</dbReference>
<protein>
    <recommendedName>
        <fullName evidence="10">AP-1 complex subunit gamma</fullName>
    </recommendedName>
</protein>
<keyword evidence="5 10" id="KW-0653">Protein transport</keyword>
<dbReference type="InterPro" id="IPR002553">
    <property type="entry name" value="Clathrin/coatomer_adapt-like_N"/>
</dbReference>
<dbReference type="Proteomes" id="UP001187471">
    <property type="component" value="Unassembled WGS sequence"/>
</dbReference>
<evidence type="ECO:0000256" key="4">
    <source>
        <dbReference type="ARBA" id="ARBA00022448"/>
    </source>
</evidence>
<dbReference type="InterPro" id="IPR013041">
    <property type="entry name" value="Clathrin_app_Ig-like_sf"/>
</dbReference>
<feature type="compositionally biased region" description="Low complexity" evidence="11">
    <location>
        <begin position="801"/>
        <end position="818"/>
    </location>
</feature>
<dbReference type="PROSITE" id="PS50180">
    <property type="entry name" value="GAE"/>
    <property type="match status" value="1"/>
</dbReference>
<feature type="compositionally biased region" description="Polar residues" evidence="11">
    <location>
        <begin position="772"/>
        <end position="786"/>
    </location>
</feature>
<evidence type="ECO:0000256" key="1">
    <source>
        <dbReference type="ARBA" id="ARBA00004145"/>
    </source>
</evidence>
<dbReference type="AlphaFoldDB" id="A0AA88S950"/>
<feature type="region of interest" description="Disordered" evidence="11">
    <location>
        <begin position="772"/>
        <end position="823"/>
    </location>
</feature>
<evidence type="ECO:0000256" key="5">
    <source>
        <dbReference type="ARBA" id="ARBA00022927"/>
    </source>
</evidence>
<keyword evidence="8 10" id="KW-0968">Cytoplasmic vesicle</keyword>
<evidence type="ECO:0000256" key="7">
    <source>
        <dbReference type="ARBA" id="ARBA00023136"/>
    </source>
</evidence>
<dbReference type="PANTHER" id="PTHR22780">
    <property type="entry name" value="ADAPTIN, ALPHA/GAMMA/EPSILON"/>
    <property type="match status" value="1"/>
</dbReference>
<evidence type="ECO:0000256" key="2">
    <source>
        <dbReference type="ARBA" id="ARBA00004555"/>
    </source>
</evidence>
<evidence type="ECO:0000256" key="3">
    <source>
        <dbReference type="ARBA" id="ARBA00006613"/>
    </source>
</evidence>
<name>A0AA88S950_9ASTE</name>
<evidence type="ECO:0000256" key="9">
    <source>
        <dbReference type="ARBA" id="ARBA00053634"/>
    </source>
</evidence>
<comment type="similarity">
    <text evidence="3 10">Belongs to the adaptor complexes large subunit family.</text>
</comment>
<feature type="domain" description="GAE" evidence="12">
    <location>
        <begin position="838"/>
        <end position="955"/>
    </location>
</feature>
<dbReference type="SMART" id="SM00809">
    <property type="entry name" value="Alpha_adaptinC2"/>
    <property type="match status" value="1"/>
</dbReference>
<dbReference type="InterPro" id="IPR017107">
    <property type="entry name" value="AP1_complex_gsu"/>
</dbReference>
<keyword evidence="6 10" id="KW-0333">Golgi apparatus</keyword>
<dbReference type="InterPro" id="IPR050840">
    <property type="entry name" value="Adaptor_Complx_Large_Subunit"/>
</dbReference>
<evidence type="ECO:0000256" key="10">
    <source>
        <dbReference type="PIRNR" id="PIRNR037094"/>
    </source>
</evidence>